<name>A0A8X6XLK9_9ARAC</name>
<evidence type="ECO:0000256" key="1">
    <source>
        <dbReference type="SAM" id="MobiDB-lite"/>
    </source>
</evidence>
<dbReference type="Proteomes" id="UP000886998">
    <property type="component" value="Unassembled WGS sequence"/>
</dbReference>
<comment type="caution">
    <text evidence="2">The sequence shown here is derived from an EMBL/GenBank/DDBJ whole genome shotgun (WGS) entry which is preliminary data.</text>
</comment>
<protein>
    <submittedName>
        <fullName evidence="2">Uncharacterized protein</fullName>
    </submittedName>
</protein>
<proteinExistence type="predicted"/>
<evidence type="ECO:0000313" key="3">
    <source>
        <dbReference type="Proteomes" id="UP000886998"/>
    </source>
</evidence>
<dbReference type="AlphaFoldDB" id="A0A8X6XLK9"/>
<gene>
    <name evidence="2" type="ORF">TNIN_176591</name>
</gene>
<reference evidence="2" key="1">
    <citation type="submission" date="2020-08" db="EMBL/GenBank/DDBJ databases">
        <title>Multicomponent nature underlies the extraordinary mechanical properties of spider dragline silk.</title>
        <authorList>
            <person name="Kono N."/>
            <person name="Nakamura H."/>
            <person name="Mori M."/>
            <person name="Yoshida Y."/>
            <person name="Ohtoshi R."/>
            <person name="Malay A.D."/>
            <person name="Moran D.A.P."/>
            <person name="Tomita M."/>
            <person name="Numata K."/>
            <person name="Arakawa K."/>
        </authorList>
    </citation>
    <scope>NUCLEOTIDE SEQUENCE</scope>
</reference>
<dbReference type="EMBL" id="BMAV01010375">
    <property type="protein sequence ID" value="GFY55408.1"/>
    <property type="molecule type" value="Genomic_DNA"/>
</dbReference>
<dbReference type="OrthoDB" id="10618021at2759"/>
<feature type="region of interest" description="Disordered" evidence="1">
    <location>
        <begin position="126"/>
        <end position="154"/>
    </location>
</feature>
<organism evidence="2 3">
    <name type="scientific">Trichonephila inaurata madagascariensis</name>
    <dbReference type="NCBI Taxonomy" id="2747483"/>
    <lineage>
        <taxon>Eukaryota</taxon>
        <taxon>Metazoa</taxon>
        <taxon>Ecdysozoa</taxon>
        <taxon>Arthropoda</taxon>
        <taxon>Chelicerata</taxon>
        <taxon>Arachnida</taxon>
        <taxon>Araneae</taxon>
        <taxon>Araneomorphae</taxon>
        <taxon>Entelegynae</taxon>
        <taxon>Araneoidea</taxon>
        <taxon>Nephilidae</taxon>
        <taxon>Trichonephila</taxon>
        <taxon>Trichonephila inaurata</taxon>
    </lineage>
</organism>
<evidence type="ECO:0000313" key="2">
    <source>
        <dbReference type="EMBL" id="GFY55408.1"/>
    </source>
</evidence>
<accession>A0A8X6XLK9</accession>
<sequence>MVSVVRRRRDFQCNRWMGEVLFSRSDAIPGSLLSQRTGSDYLNQILGTDLLYCVFNGAVVIGKEVSFQAHRLESQFLLNLYSVEDCSSSNANSTLNFCFDSNGQILSTTSNGECRVSQGAIWEKSPFFSSRDNGDEEREQRTAEECFQTPSVPP</sequence>
<keyword evidence="3" id="KW-1185">Reference proteome</keyword>